<accession>A0A396Z8I6</accession>
<reference evidence="10" key="1">
    <citation type="submission" date="2018-05" db="EMBL/GenBank/DDBJ databases">
        <title>Leptospira yasudae sp. nov. and Leptospira stimsonii sp. nov., two pathogenic species of the genus Leptospira isolated from environmental sources.</title>
        <authorList>
            <person name="Casanovas-Massana A."/>
            <person name="Hamond C."/>
            <person name="Santos L.A."/>
            <person name="Hacker K.P."/>
            <person name="Balassiano I."/>
            <person name="Medeiros M.A."/>
            <person name="Reis M.G."/>
            <person name="Ko A.I."/>
            <person name="Wunder E.A."/>
        </authorList>
    </citation>
    <scope>NUCLEOTIDE SEQUENCE [LARGE SCALE GENOMIC DNA]</scope>
    <source>
        <strain evidence="10">Yale</strain>
    </source>
</reference>
<comment type="cofactor">
    <cofactor evidence="1">
        <name>NAD(+)</name>
        <dbReference type="ChEBI" id="CHEBI:57540"/>
    </cofactor>
</comment>
<evidence type="ECO:0000256" key="3">
    <source>
        <dbReference type="ARBA" id="ARBA00022723"/>
    </source>
</evidence>
<dbReference type="NCBIfam" id="TIGR04425">
    <property type="entry name" value="P_lya_rel_AroB"/>
    <property type="match status" value="1"/>
</dbReference>
<dbReference type="AlphaFoldDB" id="A0A396Z8I6"/>
<evidence type="ECO:0000256" key="6">
    <source>
        <dbReference type="ARBA" id="ARBA00023285"/>
    </source>
</evidence>
<dbReference type="Gene3D" id="1.20.1090.10">
    <property type="entry name" value="Dehydroquinate synthase-like - alpha domain"/>
    <property type="match status" value="1"/>
</dbReference>
<dbReference type="PIRSF" id="PIRSF001455">
    <property type="entry name" value="DHQ_synth"/>
    <property type="match status" value="1"/>
</dbReference>
<dbReference type="Proteomes" id="UP000265798">
    <property type="component" value="Unassembled WGS sequence"/>
</dbReference>
<feature type="domain" description="3-dehydroquinate synthase N-terminal" evidence="7">
    <location>
        <begin position="60"/>
        <end position="172"/>
    </location>
</feature>
<dbReference type="InterPro" id="IPR030957">
    <property type="entry name" value="Put_AroB"/>
</dbReference>
<dbReference type="Pfam" id="PF01761">
    <property type="entry name" value="DHQ_synthase"/>
    <property type="match status" value="1"/>
</dbReference>
<dbReference type="GO" id="GO:0046872">
    <property type="term" value="F:metal ion binding"/>
    <property type="evidence" value="ECO:0007669"/>
    <property type="project" value="UniProtKB-KW"/>
</dbReference>
<keyword evidence="4" id="KW-0520">NAD</keyword>
<dbReference type="GO" id="GO:0009073">
    <property type="term" value="P:aromatic amino acid family biosynthetic process"/>
    <property type="evidence" value="ECO:0007669"/>
    <property type="project" value="InterPro"/>
</dbReference>
<comment type="cofactor">
    <cofactor evidence="2">
        <name>Co(2+)</name>
        <dbReference type="ChEBI" id="CHEBI:48828"/>
    </cofactor>
</comment>
<evidence type="ECO:0000313" key="10">
    <source>
        <dbReference type="Proteomes" id="UP000265798"/>
    </source>
</evidence>
<dbReference type="InterPro" id="IPR050071">
    <property type="entry name" value="Dehydroquinate_synthase"/>
</dbReference>
<dbReference type="EMBL" id="QHCT01000002">
    <property type="protein sequence ID" value="RHX90975.1"/>
    <property type="molecule type" value="Genomic_DNA"/>
</dbReference>
<sequence length="356" mass="40141">MSDQIQIQSHKGPYSVLFNEDLLSDFPLFGGKELHFLIDSNIARLYASQFEFVVNHRNSIQIDAKEDNKTLEKIIPVIETLVTNGIRRDHILVAIGGGIVQDITCFISSVLLRGVSWRFIPTTLLAQADSCIGSKSSVNLKDTKNIIGTFNPPTEIHICTQFLDTLEKKDIHSGIGEIIKVHAIDGIDSFNSLAKDFDQLFTDRSLLRRYICEALLIKKRFIEEDEFDQGIRNIFNYGHSFGHSIESATDYAIPHGVAVTIGMDMANFIAAKRGLLPRRDFERMHEILNKNYSDFSKVNISIERVMGALKKDKKNTSSMLGLIFAVGDKADIQRIQVPPDSEFQSQCEEFLQELKA</sequence>
<dbReference type="Pfam" id="PF24621">
    <property type="entry name" value="DHQS_C"/>
    <property type="match status" value="1"/>
</dbReference>
<dbReference type="GO" id="GO:0003856">
    <property type="term" value="F:3-dehydroquinate synthase activity"/>
    <property type="evidence" value="ECO:0007669"/>
    <property type="project" value="TreeGrafter"/>
</dbReference>
<feature type="domain" description="3-dehydroquinate synthase C-terminal" evidence="8">
    <location>
        <begin position="174"/>
        <end position="315"/>
    </location>
</feature>
<comment type="caution">
    <text evidence="9">The sequence shown here is derived from an EMBL/GenBank/DDBJ whole genome shotgun (WGS) entry which is preliminary data.</text>
</comment>
<evidence type="ECO:0000259" key="7">
    <source>
        <dbReference type="Pfam" id="PF01761"/>
    </source>
</evidence>
<dbReference type="CDD" id="cd08195">
    <property type="entry name" value="DHQS"/>
    <property type="match status" value="1"/>
</dbReference>
<dbReference type="InterPro" id="IPR030960">
    <property type="entry name" value="DHQS/DOIS_N"/>
</dbReference>
<evidence type="ECO:0000256" key="5">
    <source>
        <dbReference type="ARBA" id="ARBA00023239"/>
    </source>
</evidence>
<name>A0A396Z8I6_9LEPT</name>
<organism evidence="9 10">
    <name type="scientific">Leptospira stimsonii</name>
    <dbReference type="NCBI Taxonomy" id="2202203"/>
    <lineage>
        <taxon>Bacteria</taxon>
        <taxon>Pseudomonadati</taxon>
        <taxon>Spirochaetota</taxon>
        <taxon>Spirochaetia</taxon>
        <taxon>Leptospirales</taxon>
        <taxon>Leptospiraceae</taxon>
        <taxon>Leptospira</taxon>
    </lineage>
</organism>
<dbReference type="PANTHER" id="PTHR43622:SF1">
    <property type="entry name" value="3-DEHYDROQUINATE SYNTHASE"/>
    <property type="match status" value="1"/>
</dbReference>
<evidence type="ECO:0000256" key="4">
    <source>
        <dbReference type="ARBA" id="ARBA00023027"/>
    </source>
</evidence>
<dbReference type="Gene3D" id="3.40.50.1970">
    <property type="match status" value="1"/>
</dbReference>
<keyword evidence="6" id="KW-0170">Cobalt</keyword>
<evidence type="ECO:0000256" key="2">
    <source>
        <dbReference type="ARBA" id="ARBA00001941"/>
    </source>
</evidence>
<dbReference type="InterPro" id="IPR056179">
    <property type="entry name" value="DHQS_C"/>
</dbReference>
<evidence type="ECO:0000259" key="8">
    <source>
        <dbReference type="Pfam" id="PF24621"/>
    </source>
</evidence>
<keyword evidence="3" id="KW-0479">Metal-binding</keyword>
<dbReference type="PANTHER" id="PTHR43622">
    <property type="entry name" value="3-DEHYDROQUINATE SYNTHASE"/>
    <property type="match status" value="1"/>
</dbReference>
<evidence type="ECO:0000313" key="9">
    <source>
        <dbReference type="EMBL" id="RHX90975.1"/>
    </source>
</evidence>
<gene>
    <name evidence="9" type="ORF">DLM75_10885</name>
</gene>
<proteinExistence type="predicted"/>
<keyword evidence="5" id="KW-0456">Lyase</keyword>
<dbReference type="SUPFAM" id="SSF56796">
    <property type="entry name" value="Dehydroquinate synthase-like"/>
    <property type="match status" value="1"/>
</dbReference>
<protein>
    <submittedName>
        <fullName evidence="9">3-dehydroquinate synthase</fullName>
    </submittedName>
</protein>
<dbReference type="OrthoDB" id="9806583at2"/>
<evidence type="ECO:0000256" key="1">
    <source>
        <dbReference type="ARBA" id="ARBA00001911"/>
    </source>
</evidence>
<dbReference type="InterPro" id="IPR030963">
    <property type="entry name" value="DHQ_synth_fam"/>
</dbReference>